<protein>
    <submittedName>
        <fullName evidence="5">Helix-turn-helix transcriptional regulator</fullName>
    </submittedName>
</protein>
<dbReference type="InterPro" id="IPR000792">
    <property type="entry name" value="Tscrpt_reg_LuxR_C"/>
</dbReference>
<dbReference type="PANTHER" id="PTHR44688:SF16">
    <property type="entry name" value="DNA-BINDING TRANSCRIPTIONAL ACTIVATOR DEVR_DOSR"/>
    <property type="match status" value="1"/>
</dbReference>
<sequence>MRAPRHCDIVRAFRLLGTVDERVPGPGHGRVGELLETLARIVPAELLTLSVCDLSLGRRLVSAQPAGRLGLADLACFDRLMSGHPLVRYHLRHPHARVRRISDCLPLAQFHDSELFEAYYRPLGIDSAVLLPIGWQGDELRGIVLNRAHGDFTDGEAALLELLRHQVVAIYRQSVAMACAACAENLLRRLPDGERVGMVRLDPQLQVVDASGEGLFWLAELARDGTGGGTALSEPLRRWLRARLQALATAPNASIEPAMLKVRPGLRLAIRCLPLACGAGCTLLLERQRGDGLSAPPDDRSRPQGVATRLTARQTEILGWIAAGKTDACVGELLGVSKRTVQKHLQNIYRQLGVSNRTGAVMRALGR</sequence>
<dbReference type="InterPro" id="IPR016032">
    <property type="entry name" value="Sig_transdc_resp-reg_C-effctor"/>
</dbReference>
<name>A0A5C8NZY1_9BURK</name>
<dbReference type="Gene3D" id="1.10.10.10">
    <property type="entry name" value="Winged helix-like DNA-binding domain superfamily/Winged helix DNA-binding domain"/>
    <property type="match status" value="1"/>
</dbReference>
<dbReference type="EMBL" id="VDUY01000002">
    <property type="protein sequence ID" value="TXL66900.1"/>
    <property type="molecule type" value="Genomic_DNA"/>
</dbReference>
<comment type="caution">
    <text evidence="5">The sequence shown here is derived from an EMBL/GenBank/DDBJ whole genome shotgun (WGS) entry which is preliminary data.</text>
</comment>
<dbReference type="PROSITE" id="PS50043">
    <property type="entry name" value="HTH_LUXR_2"/>
    <property type="match status" value="1"/>
</dbReference>
<dbReference type="AlphaFoldDB" id="A0A5C8NZY1"/>
<feature type="domain" description="HTH luxR-type" evidence="4">
    <location>
        <begin position="303"/>
        <end position="367"/>
    </location>
</feature>
<keyword evidence="2" id="KW-0238">DNA-binding</keyword>
<keyword evidence="1" id="KW-0805">Transcription regulation</keyword>
<reference evidence="5 6" key="1">
    <citation type="submission" date="2019-06" db="EMBL/GenBank/DDBJ databases">
        <title>Quisquiliibacterium sp. nov., isolated from a maize field.</title>
        <authorList>
            <person name="Lin S.-Y."/>
            <person name="Tsai C.-F."/>
            <person name="Young C.-C."/>
        </authorList>
    </citation>
    <scope>NUCLEOTIDE SEQUENCE [LARGE SCALE GENOMIC DNA]</scope>
    <source>
        <strain evidence="5 6">CC-CFT501</strain>
    </source>
</reference>
<dbReference type="PANTHER" id="PTHR44688">
    <property type="entry name" value="DNA-BINDING TRANSCRIPTIONAL ACTIVATOR DEVR_DOSR"/>
    <property type="match status" value="1"/>
</dbReference>
<dbReference type="InterPro" id="IPR036388">
    <property type="entry name" value="WH-like_DNA-bd_sf"/>
</dbReference>
<dbReference type="SUPFAM" id="SSF46894">
    <property type="entry name" value="C-terminal effector domain of the bipartite response regulators"/>
    <property type="match status" value="1"/>
</dbReference>
<keyword evidence="3" id="KW-0804">Transcription</keyword>
<dbReference type="CDD" id="cd06170">
    <property type="entry name" value="LuxR_C_like"/>
    <property type="match status" value="1"/>
</dbReference>
<evidence type="ECO:0000313" key="6">
    <source>
        <dbReference type="Proteomes" id="UP000321548"/>
    </source>
</evidence>
<dbReference type="Proteomes" id="UP000321548">
    <property type="component" value="Unassembled WGS sequence"/>
</dbReference>
<evidence type="ECO:0000313" key="5">
    <source>
        <dbReference type="EMBL" id="TXL66900.1"/>
    </source>
</evidence>
<dbReference type="GO" id="GO:0003677">
    <property type="term" value="F:DNA binding"/>
    <property type="evidence" value="ECO:0007669"/>
    <property type="project" value="UniProtKB-KW"/>
</dbReference>
<evidence type="ECO:0000259" key="4">
    <source>
        <dbReference type="PROSITE" id="PS50043"/>
    </source>
</evidence>
<evidence type="ECO:0000256" key="3">
    <source>
        <dbReference type="ARBA" id="ARBA00023163"/>
    </source>
</evidence>
<dbReference type="GO" id="GO:0006355">
    <property type="term" value="P:regulation of DNA-templated transcription"/>
    <property type="evidence" value="ECO:0007669"/>
    <property type="project" value="InterPro"/>
</dbReference>
<dbReference type="SMART" id="SM00421">
    <property type="entry name" value="HTH_LUXR"/>
    <property type="match status" value="1"/>
</dbReference>
<dbReference type="OrthoDB" id="8874570at2"/>
<proteinExistence type="predicted"/>
<evidence type="ECO:0000256" key="2">
    <source>
        <dbReference type="ARBA" id="ARBA00023125"/>
    </source>
</evidence>
<organism evidence="5 6">
    <name type="scientific">Zeimonas arvi</name>
    <dbReference type="NCBI Taxonomy" id="2498847"/>
    <lineage>
        <taxon>Bacteria</taxon>
        <taxon>Pseudomonadati</taxon>
        <taxon>Pseudomonadota</taxon>
        <taxon>Betaproteobacteria</taxon>
        <taxon>Burkholderiales</taxon>
        <taxon>Burkholderiaceae</taxon>
        <taxon>Zeimonas</taxon>
    </lineage>
</organism>
<evidence type="ECO:0000256" key="1">
    <source>
        <dbReference type="ARBA" id="ARBA00023015"/>
    </source>
</evidence>
<keyword evidence="6" id="KW-1185">Reference proteome</keyword>
<dbReference type="Pfam" id="PF00196">
    <property type="entry name" value="GerE"/>
    <property type="match status" value="1"/>
</dbReference>
<dbReference type="PRINTS" id="PR00038">
    <property type="entry name" value="HTHLUXR"/>
</dbReference>
<accession>A0A5C8NZY1</accession>
<gene>
    <name evidence="5" type="ORF">FHP08_04535</name>
</gene>
<dbReference type="RefSeq" id="WP_147703149.1">
    <property type="nucleotide sequence ID" value="NZ_VDUY01000002.1"/>
</dbReference>